<dbReference type="EC" id="1.17.1.8" evidence="10 13"/>
<feature type="binding site" evidence="13">
    <location>
        <position position="164"/>
    </location>
    <ligand>
        <name>(S)-2,3,4,5-tetrahydrodipicolinate</name>
        <dbReference type="ChEBI" id="CHEBI:16845"/>
    </ligand>
</feature>
<dbReference type="InterPro" id="IPR023940">
    <property type="entry name" value="DHDPR_bac"/>
</dbReference>
<comment type="subunit">
    <text evidence="13">Homotetramer.</text>
</comment>
<comment type="catalytic activity">
    <reaction evidence="11 13">
        <text>(S)-2,3,4,5-tetrahydrodipicolinate + NADP(+) + H2O = (2S,4S)-4-hydroxy-2,3,4,5-tetrahydrodipicolinate + NADPH + H(+)</text>
        <dbReference type="Rhea" id="RHEA:35331"/>
        <dbReference type="ChEBI" id="CHEBI:15377"/>
        <dbReference type="ChEBI" id="CHEBI:15378"/>
        <dbReference type="ChEBI" id="CHEBI:16845"/>
        <dbReference type="ChEBI" id="CHEBI:57783"/>
        <dbReference type="ChEBI" id="CHEBI:58349"/>
        <dbReference type="ChEBI" id="CHEBI:67139"/>
        <dbReference type="EC" id="1.17.1.8"/>
    </reaction>
</comment>
<evidence type="ECO:0000256" key="1">
    <source>
        <dbReference type="ARBA" id="ARBA00006642"/>
    </source>
</evidence>
<feature type="binding site" evidence="13">
    <location>
        <position position="47"/>
    </location>
    <ligand>
        <name>NAD(+)</name>
        <dbReference type="ChEBI" id="CHEBI:57540"/>
    </ligand>
</feature>
<feature type="active site" description="Proton donor/acceptor" evidence="13">
    <location>
        <position position="163"/>
    </location>
</feature>
<feature type="binding site" evidence="13">
    <location>
        <begin position="133"/>
        <end position="136"/>
    </location>
    <ligand>
        <name>NAD(+)</name>
        <dbReference type="ChEBI" id="CHEBI:57540"/>
    </ligand>
</feature>
<evidence type="ECO:0000256" key="13">
    <source>
        <dbReference type="HAMAP-Rule" id="MF_00102"/>
    </source>
</evidence>
<dbReference type="PROSITE" id="PS01298">
    <property type="entry name" value="DAPB"/>
    <property type="match status" value="1"/>
</dbReference>
<evidence type="ECO:0000259" key="15">
    <source>
        <dbReference type="Pfam" id="PF05173"/>
    </source>
</evidence>
<accession>F9DNQ8</accession>
<feature type="binding site" evidence="13">
    <location>
        <begin position="17"/>
        <end position="22"/>
    </location>
    <ligand>
        <name>NAD(+)</name>
        <dbReference type="ChEBI" id="CHEBI:57540"/>
    </ligand>
</feature>
<sequence length="274" mass="29686">MDEKGGNGMTIKLAIAGARGRMGGTAVLAANEAADIEVVAALDYKYDGQFLHNETVTEMEDGIPIYTSLTALKAAHNPDILLDVTDPDAVFVNASEALTLGMHVVIGTSGLTSEMLTDLERLSKERQKSCIIAPNFSIGAVLMMKFAQQAARYLGDIEILEMHHDRKLDSPSGTAVKTAEMIREVRAAHIQGHPEEQETIPGARGADIEGMKIHSIRLPGLLAHQEVLLGGEGELLKIRHDSFDRKSFMPGILLAIREAVSTTQFVYGLEKIID</sequence>
<dbReference type="GO" id="GO:0050661">
    <property type="term" value="F:NADP binding"/>
    <property type="evidence" value="ECO:0007669"/>
    <property type="project" value="UniProtKB-UniRule"/>
</dbReference>
<keyword evidence="3 13" id="KW-0028">Amino-acid biosynthesis</keyword>
<dbReference type="InterPro" id="IPR022664">
    <property type="entry name" value="DapB_N_CS"/>
</dbReference>
<keyword evidence="5 13" id="KW-0220">Diaminopimelate biosynthesis</keyword>
<dbReference type="EMBL" id="AFPZ01000014">
    <property type="protein sequence ID" value="EGQ27551.1"/>
    <property type="molecule type" value="Genomic_DNA"/>
</dbReference>
<evidence type="ECO:0000256" key="3">
    <source>
        <dbReference type="ARBA" id="ARBA00022605"/>
    </source>
</evidence>
<dbReference type="PIRSF" id="PIRSF000161">
    <property type="entry name" value="DHPR"/>
    <property type="match status" value="1"/>
</dbReference>
<dbReference type="GO" id="GO:0019877">
    <property type="term" value="P:diaminopimelate biosynthetic process"/>
    <property type="evidence" value="ECO:0007669"/>
    <property type="project" value="UniProtKB-UniRule"/>
</dbReference>
<dbReference type="InterPro" id="IPR000846">
    <property type="entry name" value="DapB_N"/>
</dbReference>
<gene>
    <name evidence="13 16" type="primary">dapB</name>
    <name evidence="16" type="ORF">HMPREF9372_0438</name>
</gene>
<comment type="similarity">
    <text evidence="1 13">Belongs to the DapB family.</text>
</comment>
<dbReference type="UniPathway" id="UPA00034">
    <property type="reaction ID" value="UER00018"/>
</dbReference>
<evidence type="ECO:0000256" key="4">
    <source>
        <dbReference type="ARBA" id="ARBA00022857"/>
    </source>
</evidence>
<evidence type="ECO:0000256" key="9">
    <source>
        <dbReference type="ARBA" id="ARBA00037922"/>
    </source>
</evidence>
<dbReference type="PANTHER" id="PTHR20836:SF0">
    <property type="entry name" value="4-HYDROXY-TETRAHYDRODIPICOLINATE REDUCTASE 1, CHLOROPLASTIC-RELATED"/>
    <property type="match status" value="1"/>
</dbReference>
<dbReference type="GO" id="GO:0016726">
    <property type="term" value="F:oxidoreductase activity, acting on CH or CH2 groups, NAD or NADP as acceptor"/>
    <property type="evidence" value="ECO:0007669"/>
    <property type="project" value="UniProtKB-UniRule"/>
</dbReference>
<dbReference type="GO" id="GO:0008839">
    <property type="term" value="F:4-hydroxy-tetrahydrodipicolinate reductase"/>
    <property type="evidence" value="ECO:0007669"/>
    <property type="project" value="UniProtKB-UniRule"/>
</dbReference>
<name>F9DNQ8_9BACL</name>
<dbReference type="Pfam" id="PF01113">
    <property type="entry name" value="DapB_N"/>
    <property type="match status" value="1"/>
</dbReference>
<comment type="caution">
    <text evidence="13">Lacks conserved residue(s) required for the propagation of feature annotation.</text>
</comment>
<evidence type="ECO:0000256" key="8">
    <source>
        <dbReference type="ARBA" id="ARBA00023154"/>
    </source>
</evidence>
<feature type="domain" description="Dihydrodipicolinate reductase N-terminal" evidence="14">
    <location>
        <begin position="11"/>
        <end position="136"/>
    </location>
</feature>
<feature type="binding site" evidence="13">
    <location>
        <begin position="107"/>
        <end position="109"/>
    </location>
    <ligand>
        <name>NAD(+)</name>
        <dbReference type="ChEBI" id="CHEBI:57540"/>
    </ligand>
</feature>
<dbReference type="InterPro" id="IPR036291">
    <property type="entry name" value="NAD(P)-bd_dom_sf"/>
</dbReference>
<evidence type="ECO:0000256" key="7">
    <source>
        <dbReference type="ARBA" id="ARBA00023027"/>
    </source>
</evidence>
<evidence type="ECO:0000256" key="2">
    <source>
        <dbReference type="ARBA" id="ARBA00022490"/>
    </source>
</evidence>
<comment type="pathway">
    <text evidence="9 13">Amino-acid biosynthesis; L-lysine biosynthesis via DAP pathway; (S)-tetrahydrodipicolinate from L-aspartate: step 4/4.</text>
</comment>
<protein>
    <recommendedName>
        <fullName evidence="10 13">4-hydroxy-tetrahydrodipicolinate reductase</fullName>
        <shortName evidence="13">HTPA reductase</shortName>
        <ecNumber evidence="10 13">1.17.1.8</ecNumber>
    </recommendedName>
</protein>
<comment type="function">
    <text evidence="13">Catalyzes the conversion of 4-hydroxy-tetrahydrodipicolinate (HTPA) to tetrahydrodipicolinate.</text>
</comment>
<keyword evidence="4 13" id="KW-0521">NADP</keyword>
<evidence type="ECO:0000256" key="12">
    <source>
        <dbReference type="ARBA" id="ARBA00049396"/>
    </source>
</evidence>
<dbReference type="SUPFAM" id="SSF55347">
    <property type="entry name" value="Glyceraldehyde-3-phosphate dehydrogenase-like, C-terminal domain"/>
    <property type="match status" value="1"/>
</dbReference>
<evidence type="ECO:0000259" key="14">
    <source>
        <dbReference type="Pfam" id="PF01113"/>
    </source>
</evidence>
<dbReference type="SUPFAM" id="SSF51735">
    <property type="entry name" value="NAD(P)-binding Rossmann-fold domains"/>
    <property type="match status" value="1"/>
</dbReference>
<proteinExistence type="inferred from homology"/>
<feature type="binding site" evidence="13">
    <location>
        <begin position="173"/>
        <end position="174"/>
    </location>
    <ligand>
        <name>(S)-2,3,4,5-tetrahydrodipicolinate</name>
        <dbReference type="ChEBI" id="CHEBI:16845"/>
    </ligand>
</feature>
<dbReference type="HOGENOM" id="CLU_047479_0_1_9"/>
<feature type="domain" description="Dihydrodipicolinate reductase C-terminal" evidence="15">
    <location>
        <begin position="139"/>
        <end position="272"/>
    </location>
</feature>
<reference evidence="16 17" key="1">
    <citation type="submission" date="2011-04" db="EMBL/GenBank/DDBJ databases">
        <authorList>
            <person name="Muzny D."/>
            <person name="Qin X."/>
            <person name="Deng J."/>
            <person name="Jiang H."/>
            <person name="Liu Y."/>
            <person name="Qu J."/>
            <person name="Song X.-Z."/>
            <person name="Zhang L."/>
            <person name="Thornton R."/>
            <person name="Coyle M."/>
            <person name="Francisco L."/>
            <person name="Jackson L."/>
            <person name="Javaid M."/>
            <person name="Korchina V."/>
            <person name="Kovar C."/>
            <person name="Mata R."/>
            <person name="Mathew T."/>
            <person name="Ngo R."/>
            <person name="Nguyen L."/>
            <person name="Nguyen N."/>
            <person name="Okwuonu G."/>
            <person name="Ongeri F."/>
            <person name="Pham C."/>
            <person name="Simmons D."/>
            <person name="Wilczek-Boney K."/>
            <person name="Hale W."/>
            <person name="Jakkamsetti A."/>
            <person name="Pham P."/>
            <person name="Ruth R."/>
            <person name="San Lucas F."/>
            <person name="Warren J."/>
            <person name="Zhang J."/>
            <person name="Zhao Z."/>
            <person name="Zhou C."/>
            <person name="Zhu D."/>
            <person name="Lee S."/>
            <person name="Bess C."/>
            <person name="Blankenburg K."/>
            <person name="Forbes L."/>
            <person name="Fu Q."/>
            <person name="Gubbala S."/>
            <person name="Hirani K."/>
            <person name="Jayaseelan J.C."/>
            <person name="Lara F."/>
            <person name="Munidasa M."/>
            <person name="Palculict T."/>
            <person name="Patil S."/>
            <person name="Pu L.-L."/>
            <person name="Saada N."/>
            <person name="Tang L."/>
            <person name="Weissenberger G."/>
            <person name="Zhu Y."/>
            <person name="Hemphill L."/>
            <person name="Shang Y."/>
            <person name="Youmans B."/>
            <person name="Ayvaz T."/>
            <person name="Ross M."/>
            <person name="Santibanez J."/>
            <person name="Aqrawi P."/>
            <person name="Gross S."/>
            <person name="Joshi V."/>
            <person name="Fowler G."/>
            <person name="Nazareth L."/>
            <person name="Reid J."/>
            <person name="Worley K."/>
            <person name="Petrosino J."/>
            <person name="Highlander S."/>
            <person name="Gibbs R."/>
        </authorList>
    </citation>
    <scope>NUCLEOTIDE SEQUENCE [LARGE SCALE GENOMIC DNA]</scope>
    <source>
        <strain evidence="16 17">2681</strain>
    </source>
</reference>
<evidence type="ECO:0000256" key="5">
    <source>
        <dbReference type="ARBA" id="ARBA00022915"/>
    </source>
</evidence>
<dbReference type="GO" id="GO:0051287">
    <property type="term" value="F:NAD binding"/>
    <property type="evidence" value="ECO:0007669"/>
    <property type="project" value="UniProtKB-UniRule"/>
</dbReference>
<dbReference type="Gene3D" id="3.30.360.10">
    <property type="entry name" value="Dihydrodipicolinate Reductase, domain 2"/>
    <property type="match status" value="1"/>
</dbReference>
<evidence type="ECO:0000256" key="11">
    <source>
        <dbReference type="ARBA" id="ARBA00049080"/>
    </source>
</evidence>
<comment type="caution">
    <text evidence="16">The sequence shown here is derived from an EMBL/GenBank/DDBJ whole genome shotgun (WGS) entry which is preliminary data.</text>
</comment>
<dbReference type="NCBIfam" id="TIGR00036">
    <property type="entry name" value="dapB"/>
    <property type="match status" value="1"/>
</dbReference>
<keyword evidence="2 13" id="KW-0963">Cytoplasm</keyword>
<dbReference type="Gene3D" id="3.40.50.720">
    <property type="entry name" value="NAD(P)-binding Rossmann-like Domain"/>
    <property type="match status" value="1"/>
</dbReference>
<keyword evidence="8 13" id="KW-0457">Lysine biosynthesis</keyword>
<keyword evidence="7 13" id="KW-0520">NAD</keyword>
<dbReference type="GO" id="GO:0009089">
    <property type="term" value="P:lysine biosynthetic process via diaminopimelate"/>
    <property type="evidence" value="ECO:0007669"/>
    <property type="project" value="UniProtKB-UniRule"/>
</dbReference>
<evidence type="ECO:0000313" key="17">
    <source>
        <dbReference type="Proteomes" id="UP000005316"/>
    </source>
</evidence>
<dbReference type="eggNOG" id="COG0289">
    <property type="taxonomic scope" value="Bacteria"/>
</dbReference>
<feature type="active site" description="Proton donor" evidence="13">
    <location>
        <position position="167"/>
    </location>
</feature>
<dbReference type="Pfam" id="PF05173">
    <property type="entry name" value="DapB_C"/>
    <property type="match status" value="1"/>
</dbReference>
<dbReference type="Proteomes" id="UP000005316">
    <property type="component" value="Unassembled WGS sequence"/>
</dbReference>
<dbReference type="FunFam" id="3.30.360.10:FF:000009">
    <property type="entry name" value="4-hydroxy-tetrahydrodipicolinate reductase"/>
    <property type="match status" value="1"/>
</dbReference>
<comment type="subcellular location">
    <subcellularLocation>
        <location evidence="13">Cytoplasm</location>
    </subcellularLocation>
</comment>
<dbReference type="HAMAP" id="MF_00102">
    <property type="entry name" value="DapB"/>
    <property type="match status" value="1"/>
</dbReference>
<comment type="caution">
    <text evidence="13">Was originally thought to be a dihydrodipicolinate reductase (DHDPR), catalyzing the conversion of dihydrodipicolinate to tetrahydrodipicolinate. However, it was shown in E.coli that the substrate of the enzymatic reaction is not dihydrodipicolinate (DHDP) but in fact (2S,4S)-4-hydroxy-2,3,4,5-tetrahydrodipicolinic acid (HTPA), the product released by the DapA-catalyzed reaction.</text>
</comment>
<organism evidence="16 17">
    <name type="scientific">Sporosarcina newyorkensis 2681</name>
    <dbReference type="NCBI Taxonomy" id="1027292"/>
    <lineage>
        <taxon>Bacteria</taxon>
        <taxon>Bacillati</taxon>
        <taxon>Bacillota</taxon>
        <taxon>Bacilli</taxon>
        <taxon>Bacillales</taxon>
        <taxon>Caryophanaceae</taxon>
        <taxon>Sporosarcina</taxon>
    </lineage>
</organism>
<comment type="catalytic activity">
    <reaction evidence="12 13">
        <text>(S)-2,3,4,5-tetrahydrodipicolinate + NAD(+) + H2O = (2S,4S)-4-hydroxy-2,3,4,5-tetrahydrodipicolinate + NADH + H(+)</text>
        <dbReference type="Rhea" id="RHEA:35323"/>
        <dbReference type="ChEBI" id="CHEBI:15377"/>
        <dbReference type="ChEBI" id="CHEBI:15378"/>
        <dbReference type="ChEBI" id="CHEBI:16845"/>
        <dbReference type="ChEBI" id="CHEBI:57540"/>
        <dbReference type="ChEBI" id="CHEBI:57945"/>
        <dbReference type="ChEBI" id="CHEBI:67139"/>
        <dbReference type="EC" id="1.17.1.8"/>
    </reaction>
</comment>
<dbReference type="GO" id="GO:0005829">
    <property type="term" value="C:cytosol"/>
    <property type="evidence" value="ECO:0007669"/>
    <property type="project" value="TreeGrafter"/>
</dbReference>
<evidence type="ECO:0000256" key="6">
    <source>
        <dbReference type="ARBA" id="ARBA00023002"/>
    </source>
</evidence>
<dbReference type="CDD" id="cd02274">
    <property type="entry name" value="DHDPR_N"/>
    <property type="match status" value="1"/>
</dbReference>
<evidence type="ECO:0000256" key="10">
    <source>
        <dbReference type="ARBA" id="ARBA00038983"/>
    </source>
</evidence>
<keyword evidence="6 13" id="KW-0560">Oxidoreductase</keyword>
<evidence type="ECO:0000313" key="16">
    <source>
        <dbReference type="EMBL" id="EGQ27551.1"/>
    </source>
</evidence>
<dbReference type="AlphaFoldDB" id="F9DNQ8"/>
<dbReference type="InterPro" id="IPR022663">
    <property type="entry name" value="DapB_C"/>
</dbReference>
<dbReference type="PANTHER" id="PTHR20836">
    <property type="entry name" value="DIHYDRODIPICOLINATE REDUCTASE"/>
    <property type="match status" value="1"/>
</dbReference>
<dbReference type="STRING" id="759851.SAMN04244570_0527"/>